<proteinExistence type="predicted"/>
<evidence type="ECO:0000256" key="1">
    <source>
        <dbReference type="SAM" id="MobiDB-lite"/>
    </source>
</evidence>
<dbReference type="Proteomes" id="UP001152562">
    <property type="component" value="Unassembled WGS sequence"/>
</dbReference>
<name>A0A9P0X9S2_PIEBR</name>
<dbReference type="AlphaFoldDB" id="A0A9P0X9S2"/>
<accession>A0A9P0X9S2</accession>
<organism evidence="2 3">
    <name type="scientific">Pieris brassicae</name>
    <name type="common">White butterfly</name>
    <name type="synonym">Large white butterfly</name>
    <dbReference type="NCBI Taxonomy" id="7116"/>
    <lineage>
        <taxon>Eukaryota</taxon>
        <taxon>Metazoa</taxon>
        <taxon>Ecdysozoa</taxon>
        <taxon>Arthropoda</taxon>
        <taxon>Hexapoda</taxon>
        <taxon>Insecta</taxon>
        <taxon>Pterygota</taxon>
        <taxon>Neoptera</taxon>
        <taxon>Endopterygota</taxon>
        <taxon>Lepidoptera</taxon>
        <taxon>Glossata</taxon>
        <taxon>Ditrysia</taxon>
        <taxon>Papilionoidea</taxon>
        <taxon>Pieridae</taxon>
        <taxon>Pierinae</taxon>
        <taxon>Pieris</taxon>
    </lineage>
</organism>
<comment type="caution">
    <text evidence="2">The sequence shown here is derived from an EMBL/GenBank/DDBJ whole genome shotgun (WGS) entry which is preliminary data.</text>
</comment>
<dbReference type="EMBL" id="CALOZG010000004">
    <property type="protein sequence ID" value="CAH4023790.1"/>
    <property type="molecule type" value="Genomic_DNA"/>
</dbReference>
<evidence type="ECO:0000313" key="2">
    <source>
        <dbReference type="EMBL" id="CAH4023790.1"/>
    </source>
</evidence>
<evidence type="ECO:0000313" key="3">
    <source>
        <dbReference type="Proteomes" id="UP001152562"/>
    </source>
</evidence>
<feature type="region of interest" description="Disordered" evidence="1">
    <location>
        <begin position="1"/>
        <end position="25"/>
    </location>
</feature>
<reference evidence="2" key="1">
    <citation type="submission" date="2022-05" db="EMBL/GenBank/DDBJ databases">
        <authorList>
            <person name="Okamura Y."/>
        </authorList>
    </citation>
    <scope>NUCLEOTIDE SEQUENCE</scope>
</reference>
<protein>
    <submittedName>
        <fullName evidence="2">Uncharacterized protein</fullName>
    </submittedName>
</protein>
<sequence>MPLTPAEKQRRYRARRKNNPERDAEFKRKDRERYHINKRLVRDLTTLEHRAIKAKWRSANARRKAGHKQGCRKSDWRFNMAERQCIGSQLIAHGKTISDGTFALKERLADLKEKRRLRCRKLRECCKKKVSVMSACEKSQTRKTWREYLDKSYKKKMLKTDMGNQFIIEVNIRRSSSDDERPVFFKAQPEMIENILQPTTPNPRLAREQ</sequence>
<keyword evidence="3" id="KW-1185">Reference proteome</keyword>
<gene>
    <name evidence="2" type="ORF">PIBRA_LOCUS4361</name>
</gene>